<dbReference type="SUPFAM" id="SSF52743">
    <property type="entry name" value="Subtilisin-like"/>
    <property type="match status" value="1"/>
</dbReference>
<sequence>MPSDQVDHLSIWHLRSSTDTHKAAYPVSSIPGAQHLSNIPSVIMDPKPPTPAASSAQPLLPASSLAEADASPFDSCRIRQEKDWFGRGLLPGESMHRTEGGPPVFGTRMSYDTALEPEESSGNPHGLMAILVRLKCGLTVQEREAHYVDLYRHSKLLDSHGLKEVCFLGEPFEKGDGLRRAARTVVDNWTTAAIGSDHWNRSVYEAGQNGGYSIRFPARLTPQIRSRFGEVLMGGGDEFLKPDGTIRVDVVQDFYPAPAGHVPLPFEGHGNACAVLAAGNTRGIIPACNIFSINLFANGQELCEEDAVHNAVQWIVQEADGRGWNNRSDVNIISVQGIGRHPQNWGSPTQGYIEDELVSSWYYGGSRGLFFRVITPILPVYPHMSPHVIVVGGMDVDGKPGLISS</sequence>
<reference evidence="1 2" key="1">
    <citation type="journal article" date="2018" name="Nat. Ecol. Evol.">
        <title>Pezizomycetes genomes reveal the molecular basis of ectomycorrhizal truffle lifestyle.</title>
        <authorList>
            <person name="Murat C."/>
            <person name="Payen T."/>
            <person name="Noel B."/>
            <person name="Kuo A."/>
            <person name="Morin E."/>
            <person name="Chen J."/>
            <person name="Kohler A."/>
            <person name="Krizsan K."/>
            <person name="Balestrini R."/>
            <person name="Da Silva C."/>
            <person name="Montanini B."/>
            <person name="Hainaut M."/>
            <person name="Levati E."/>
            <person name="Barry K.W."/>
            <person name="Belfiori B."/>
            <person name="Cichocki N."/>
            <person name="Clum A."/>
            <person name="Dockter R.B."/>
            <person name="Fauchery L."/>
            <person name="Guy J."/>
            <person name="Iotti M."/>
            <person name="Le Tacon F."/>
            <person name="Lindquist E.A."/>
            <person name="Lipzen A."/>
            <person name="Malagnac F."/>
            <person name="Mello A."/>
            <person name="Molinier V."/>
            <person name="Miyauchi S."/>
            <person name="Poulain J."/>
            <person name="Riccioni C."/>
            <person name="Rubini A."/>
            <person name="Sitrit Y."/>
            <person name="Splivallo R."/>
            <person name="Traeger S."/>
            <person name="Wang M."/>
            <person name="Zifcakova L."/>
            <person name="Wipf D."/>
            <person name="Zambonelli A."/>
            <person name="Paolocci F."/>
            <person name="Nowrousian M."/>
            <person name="Ottonello S."/>
            <person name="Baldrian P."/>
            <person name="Spatafora J.W."/>
            <person name="Henrissat B."/>
            <person name="Nagy L.G."/>
            <person name="Aury J.M."/>
            <person name="Wincker P."/>
            <person name="Grigoriev I.V."/>
            <person name="Bonfante P."/>
            <person name="Martin F.M."/>
        </authorList>
    </citation>
    <scope>NUCLEOTIDE SEQUENCE [LARGE SCALE GENOMIC DNA]</scope>
    <source>
        <strain evidence="1 2">RN42</strain>
    </source>
</reference>
<dbReference type="GO" id="GO:0004252">
    <property type="term" value="F:serine-type endopeptidase activity"/>
    <property type="evidence" value="ECO:0007669"/>
    <property type="project" value="InterPro"/>
</dbReference>
<proteinExistence type="predicted"/>
<dbReference type="Proteomes" id="UP000275078">
    <property type="component" value="Unassembled WGS sequence"/>
</dbReference>
<name>A0A3N4IIT3_ASCIM</name>
<dbReference type="AlphaFoldDB" id="A0A3N4IIT3"/>
<keyword evidence="2" id="KW-1185">Reference proteome</keyword>
<evidence type="ECO:0000313" key="1">
    <source>
        <dbReference type="EMBL" id="RPA81554.1"/>
    </source>
</evidence>
<dbReference type="Gene3D" id="3.40.50.200">
    <property type="entry name" value="Peptidase S8/S53 domain"/>
    <property type="match status" value="1"/>
</dbReference>
<dbReference type="EMBL" id="ML119678">
    <property type="protein sequence ID" value="RPA81554.1"/>
    <property type="molecule type" value="Genomic_DNA"/>
</dbReference>
<gene>
    <name evidence="1" type="ORF">BJ508DRAFT_306389</name>
</gene>
<evidence type="ECO:0008006" key="3">
    <source>
        <dbReference type="Google" id="ProtNLM"/>
    </source>
</evidence>
<protein>
    <recommendedName>
        <fullName evidence="3">Subtilisin-like protein</fullName>
    </recommendedName>
</protein>
<dbReference type="GO" id="GO:0006508">
    <property type="term" value="P:proteolysis"/>
    <property type="evidence" value="ECO:0007669"/>
    <property type="project" value="InterPro"/>
</dbReference>
<evidence type="ECO:0000313" key="2">
    <source>
        <dbReference type="Proteomes" id="UP000275078"/>
    </source>
</evidence>
<dbReference type="InterPro" id="IPR036852">
    <property type="entry name" value="Peptidase_S8/S53_dom_sf"/>
</dbReference>
<accession>A0A3N4IIT3</accession>
<organism evidence="1 2">
    <name type="scientific">Ascobolus immersus RN42</name>
    <dbReference type="NCBI Taxonomy" id="1160509"/>
    <lineage>
        <taxon>Eukaryota</taxon>
        <taxon>Fungi</taxon>
        <taxon>Dikarya</taxon>
        <taxon>Ascomycota</taxon>
        <taxon>Pezizomycotina</taxon>
        <taxon>Pezizomycetes</taxon>
        <taxon>Pezizales</taxon>
        <taxon>Ascobolaceae</taxon>
        <taxon>Ascobolus</taxon>
    </lineage>
</organism>